<reference evidence="5" key="1">
    <citation type="submission" date="2020-01" db="EMBL/GenBank/DDBJ databases">
        <title>Genome sequence of Kobresia littledalei, the first chromosome-level genome in the family Cyperaceae.</title>
        <authorList>
            <person name="Qu G."/>
        </authorList>
    </citation>
    <scope>NUCLEOTIDE SEQUENCE</scope>
    <source>
        <strain evidence="5">C.B.Clarke</strain>
        <tissue evidence="5">Leaf</tissue>
    </source>
</reference>
<accession>A0A833R2U4</accession>
<dbReference type="InterPro" id="IPR001810">
    <property type="entry name" value="F-box_dom"/>
</dbReference>
<evidence type="ECO:0000259" key="4">
    <source>
        <dbReference type="Pfam" id="PF24758"/>
    </source>
</evidence>
<comment type="caution">
    <text evidence="5">The sequence shown here is derived from an EMBL/GenBank/DDBJ whole genome shotgun (WGS) entry which is preliminary data.</text>
</comment>
<dbReference type="Pfam" id="PF08387">
    <property type="entry name" value="FBD"/>
    <property type="match status" value="1"/>
</dbReference>
<dbReference type="InterPro" id="IPR032675">
    <property type="entry name" value="LRR_dom_sf"/>
</dbReference>
<dbReference type="InterPro" id="IPR053772">
    <property type="entry name" value="At1g61320/At1g61330-like"/>
</dbReference>
<evidence type="ECO:0000313" key="5">
    <source>
        <dbReference type="EMBL" id="KAF3334299.1"/>
    </source>
</evidence>
<dbReference type="PANTHER" id="PTHR34145">
    <property type="entry name" value="OS02G0105600 PROTEIN"/>
    <property type="match status" value="1"/>
</dbReference>
<dbReference type="Gene3D" id="1.20.1280.50">
    <property type="match status" value="1"/>
</dbReference>
<name>A0A833R2U4_9POAL</name>
<feature type="domain" description="F-box/LRR-repeat protein 15/At3g58940/PEG3-like LRR" evidence="4">
    <location>
        <begin position="141"/>
        <end position="367"/>
    </location>
</feature>
<dbReference type="InterPro" id="IPR036047">
    <property type="entry name" value="F-box-like_dom_sf"/>
</dbReference>
<keyword evidence="6" id="KW-1185">Reference proteome</keyword>
<evidence type="ECO:0000256" key="1">
    <source>
        <dbReference type="SAM" id="MobiDB-lite"/>
    </source>
</evidence>
<dbReference type="AlphaFoldDB" id="A0A833R2U4"/>
<protein>
    <submittedName>
        <fullName evidence="5">Putative F-box/LRR-repeat protein</fullName>
    </submittedName>
</protein>
<feature type="compositionally biased region" description="Low complexity" evidence="1">
    <location>
        <begin position="34"/>
        <end position="50"/>
    </location>
</feature>
<feature type="domain" description="FBD" evidence="3">
    <location>
        <begin position="391"/>
        <end position="428"/>
    </location>
</feature>
<dbReference type="Pfam" id="PF24758">
    <property type="entry name" value="LRR_At5g56370"/>
    <property type="match status" value="1"/>
</dbReference>
<proteinExistence type="predicted"/>
<dbReference type="Gene3D" id="3.80.10.10">
    <property type="entry name" value="Ribonuclease Inhibitor"/>
    <property type="match status" value="1"/>
</dbReference>
<dbReference type="Pfam" id="PF00646">
    <property type="entry name" value="F-box"/>
    <property type="match status" value="1"/>
</dbReference>
<dbReference type="OrthoDB" id="584579at2759"/>
<feature type="domain" description="F-box" evidence="2">
    <location>
        <begin position="56"/>
        <end position="96"/>
    </location>
</feature>
<dbReference type="InterPro" id="IPR055411">
    <property type="entry name" value="LRR_FXL15/At3g58940/PEG3-like"/>
</dbReference>
<dbReference type="InterPro" id="IPR006566">
    <property type="entry name" value="FBD"/>
</dbReference>
<dbReference type="Proteomes" id="UP000623129">
    <property type="component" value="Unassembled WGS sequence"/>
</dbReference>
<gene>
    <name evidence="5" type="ORF">FCM35_KLT20903</name>
</gene>
<dbReference type="SUPFAM" id="SSF81383">
    <property type="entry name" value="F-box domain"/>
    <property type="match status" value="1"/>
</dbReference>
<feature type="region of interest" description="Disordered" evidence="1">
    <location>
        <begin position="1"/>
        <end position="53"/>
    </location>
</feature>
<dbReference type="SUPFAM" id="SSF52047">
    <property type="entry name" value="RNI-like"/>
    <property type="match status" value="1"/>
</dbReference>
<evidence type="ECO:0000313" key="6">
    <source>
        <dbReference type="Proteomes" id="UP000623129"/>
    </source>
</evidence>
<evidence type="ECO:0000259" key="3">
    <source>
        <dbReference type="Pfam" id="PF08387"/>
    </source>
</evidence>
<evidence type="ECO:0000259" key="2">
    <source>
        <dbReference type="Pfam" id="PF00646"/>
    </source>
</evidence>
<sequence length="484" mass="55305">MPPSSRRRRVGAPSHPQPHHLFPGPERSPICGVPDQNQNQNQNPSQNPDRNQMDLISHLPDCLLSSILLLLPIRDSVRTSILSSRWRDIWKLNPLHLDDSFIKSNLHNGDETRQAVTCIASVHPGPIHSFRISQFDVHPEVDDLIETLTRKGIRELSLSFGYQGRLRYRLPFSLLECQTLRKVSLSDCYFSPSPVVSSSFPNLKELTLEFVFLWDDLLHCLLKSCTQLEVLQLINCSGLQYVRLNCAKLQKLTIHECCGGHVKEMVIENAPELRSLRLGEKTVDHTRFLVRHVQKLEVLGFFSMDANMRIGNTFSKSYNQYEMSVNGSMVLPTVKKLGILAGFANGSKCPLLSAVLRCFPCLETLDIKCIKSSGQVADVGFWEQQIPFGFFEHHLKSVTMINFFGLRAEVEFVKFFVQHGRVLERITIICEHKLTATWEKTKRRELRLKNRASMDLVIVFLRKSDFDSDSCEWSPLFDRSLSDA</sequence>
<dbReference type="PANTHER" id="PTHR34145:SF28">
    <property type="entry name" value="F-BOX DOMAIN-CONTAINING PROTEIN"/>
    <property type="match status" value="1"/>
</dbReference>
<organism evidence="5 6">
    <name type="scientific">Carex littledalei</name>
    <dbReference type="NCBI Taxonomy" id="544730"/>
    <lineage>
        <taxon>Eukaryota</taxon>
        <taxon>Viridiplantae</taxon>
        <taxon>Streptophyta</taxon>
        <taxon>Embryophyta</taxon>
        <taxon>Tracheophyta</taxon>
        <taxon>Spermatophyta</taxon>
        <taxon>Magnoliopsida</taxon>
        <taxon>Liliopsida</taxon>
        <taxon>Poales</taxon>
        <taxon>Cyperaceae</taxon>
        <taxon>Cyperoideae</taxon>
        <taxon>Cariceae</taxon>
        <taxon>Carex</taxon>
        <taxon>Carex subgen. Euthyceras</taxon>
    </lineage>
</organism>
<dbReference type="EMBL" id="SWLB01000009">
    <property type="protein sequence ID" value="KAF3334299.1"/>
    <property type="molecule type" value="Genomic_DNA"/>
</dbReference>
<feature type="compositionally biased region" description="Basic residues" evidence="1">
    <location>
        <begin position="1"/>
        <end position="10"/>
    </location>
</feature>